<organism evidence="3">
    <name type="scientific">Plasmodium falciparum Santa Lucia</name>
    <dbReference type="NCBI Taxonomy" id="478859"/>
    <lineage>
        <taxon>Eukaryota</taxon>
        <taxon>Sar</taxon>
        <taxon>Alveolata</taxon>
        <taxon>Apicomplexa</taxon>
        <taxon>Aconoidasida</taxon>
        <taxon>Haemosporida</taxon>
        <taxon>Plasmodiidae</taxon>
        <taxon>Plasmodium</taxon>
        <taxon>Plasmodium (Laverania)</taxon>
    </lineage>
</organism>
<protein>
    <recommendedName>
        <fullName evidence="4">Leucine-rich repeat protein</fullName>
    </recommendedName>
</protein>
<dbReference type="InterPro" id="IPR001611">
    <property type="entry name" value="Leu-rich_rpt"/>
</dbReference>
<reference evidence="3" key="1">
    <citation type="submission" date="2013-02" db="EMBL/GenBank/DDBJ databases">
        <title>The Genome Sequence of Plasmodium falciparum Santa Lucia.</title>
        <authorList>
            <consortium name="The Broad Institute Genome Sequencing Platform"/>
            <consortium name="The Broad Institute Genome Sequencing Center for Infectious Disease"/>
            <person name="Neafsey D."/>
            <person name="Cheeseman I."/>
            <person name="Volkman S."/>
            <person name="Adams J."/>
            <person name="Walker B."/>
            <person name="Young S.K."/>
            <person name="Zeng Q."/>
            <person name="Gargeya S."/>
            <person name="Fitzgerald M."/>
            <person name="Haas B."/>
            <person name="Abouelleil A."/>
            <person name="Alvarado L."/>
            <person name="Arachchi H.M."/>
            <person name="Berlin A.M."/>
            <person name="Chapman S.B."/>
            <person name="Dewar J."/>
            <person name="Goldberg J."/>
            <person name="Griggs A."/>
            <person name="Gujja S."/>
            <person name="Hansen M."/>
            <person name="Howarth C."/>
            <person name="Imamovic A."/>
            <person name="Larimer J."/>
            <person name="McCowan C."/>
            <person name="Murphy C."/>
            <person name="Neiman D."/>
            <person name="Pearson M."/>
            <person name="Priest M."/>
            <person name="Roberts A."/>
            <person name="Saif S."/>
            <person name="Shea T."/>
            <person name="Sisk P."/>
            <person name="Sykes S."/>
            <person name="Wortman J."/>
            <person name="Nusbaum C."/>
            <person name="Birren B."/>
        </authorList>
    </citation>
    <scope>NUCLEOTIDE SEQUENCE [LARGE SCALE GENOMIC DNA]</scope>
    <source>
        <strain evidence="3">Santa Lucia</strain>
    </source>
</reference>
<accession>W7F9J0</accession>
<evidence type="ECO:0000313" key="3">
    <source>
        <dbReference type="EMBL" id="EUT76960.1"/>
    </source>
</evidence>
<feature type="non-terminal residue" evidence="3">
    <location>
        <position position="78"/>
    </location>
</feature>
<keyword evidence="1" id="KW-0433">Leucine-rich repeat</keyword>
<keyword evidence="2" id="KW-0677">Repeat</keyword>
<gene>
    <name evidence="3" type="ORF">PFAG_05940</name>
</gene>
<dbReference type="AlphaFoldDB" id="W7F9J0"/>
<dbReference type="SUPFAM" id="SSF52058">
    <property type="entry name" value="L domain-like"/>
    <property type="match status" value="1"/>
</dbReference>
<dbReference type="Pfam" id="PF12799">
    <property type="entry name" value="LRR_4"/>
    <property type="match status" value="1"/>
</dbReference>
<evidence type="ECO:0008006" key="4">
    <source>
        <dbReference type="Google" id="ProtNLM"/>
    </source>
</evidence>
<dbReference type="InterPro" id="IPR025875">
    <property type="entry name" value="Leu-rich_rpt_4"/>
</dbReference>
<feature type="non-terminal residue" evidence="3">
    <location>
        <position position="1"/>
    </location>
</feature>
<dbReference type="InterPro" id="IPR032675">
    <property type="entry name" value="LRR_dom_sf"/>
</dbReference>
<name>W7F9J0_PLAFA</name>
<dbReference type="Proteomes" id="UP000030666">
    <property type="component" value="Unassembled WGS sequence"/>
</dbReference>
<sequence>NYIKLIKVSNNVEDKKNEEIEKIEVCMEKYINLNIFEYFKNLKELYLVKNNITDITPLFNCINLTILFLQINKIKSIL</sequence>
<dbReference type="PROSITE" id="PS51450">
    <property type="entry name" value="LRR"/>
    <property type="match status" value="1"/>
</dbReference>
<dbReference type="Gene3D" id="3.80.10.10">
    <property type="entry name" value="Ribonuclease Inhibitor"/>
    <property type="match status" value="1"/>
</dbReference>
<evidence type="ECO:0000256" key="1">
    <source>
        <dbReference type="ARBA" id="ARBA00022614"/>
    </source>
</evidence>
<proteinExistence type="predicted"/>
<evidence type="ECO:0000256" key="2">
    <source>
        <dbReference type="ARBA" id="ARBA00022737"/>
    </source>
</evidence>
<dbReference type="EMBL" id="KI928799">
    <property type="protein sequence ID" value="EUT76960.1"/>
    <property type="molecule type" value="Genomic_DNA"/>
</dbReference>